<keyword evidence="2" id="KW-0732">Signal</keyword>
<name>A0A4Q0AHA5_9BACT</name>
<dbReference type="Proteomes" id="UP000289257">
    <property type="component" value="Unassembled WGS sequence"/>
</dbReference>
<evidence type="ECO:0000313" key="3">
    <source>
        <dbReference type="EMBL" id="RWZ78376.1"/>
    </source>
</evidence>
<gene>
    <name evidence="3" type="ORF">EOT05_01260</name>
</gene>
<sequence length="134" mass="13646">MKITQTIKTLVISALFFMTGFALVASTNTFAANQCGGVETAIISCTQKGGLKATVENTGAWGILLLAINILTAGIGIAAIGGIVYGAILYTSAGGSPEQVKKATTIITNVVIGVVAYALMFSGLNFLIPGGLFN</sequence>
<feature type="chain" id="PRO_5020682754" description="TrbC/VIRB2 family protein" evidence="2">
    <location>
        <begin position="25"/>
        <end position="134"/>
    </location>
</feature>
<comment type="caution">
    <text evidence="3">The sequence shown here is derived from an EMBL/GenBank/DDBJ whole genome shotgun (WGS) entry which is preliminary data.</text>
</comment>
<evidence type="ECO:0008006" key="5">
    <source>
        <dbReference type="Google" id="ProtNLM"/>
    </source>
</evidence>
<evidence type="ECO:0000256" key="2">
    <source>
        <dbReference type="SAM" id="SignalP"/>
    </source>
</evidence>
<organism evidence="3 4">
    <name type="scientific">Candidatus Microsaccharimonas sossegonensis</name>
    <dbReference type="NCBI Taxonomy" id="2506948"/>
    <lineage>
        <taxon>Bacteria</taxon>
        <taxon>Candidatus Saccharimonadota</taxon>
        <taxon>Candidatus Saccharimonadia</taxon>
        <taxon>Candidatus Saccharimonadales</taxon>
        <taxon>Candidatus Saccharimonadaceae</taxon>
        <taxon>Candidatus Microsaccharimonas</taxon>
    </lineage>
</organism>
<feature type="signal peptide" evidence="2">
    <location>
        <begin position="1"/>
        <end position="24"/>
    </location>
</feature>
<protein>
    <recommendedName>
        <fullName evidence="5">TrbC/VIRB2 family protein</fullName>
    </recommendedName>
</protein>
<keyword evidence="4" id="KW-1185">Reference proteome</keyword>
<evidence type="ECO:0000256" key="1">
    <source>
        <dbReference type="SAM" id="Phobius"/>
    </source>
</evidence>
<evidence type="ECO:0000313" key="4">
    <source>
        <dbReference type="Proteomes" id="UP000289257"/>
    </source>
</evidence>
<feature type="transmembrane region" description="Helical" evidence="1">
    <location>
        <begin position="106"/>
        <end position="128"/>
    </location>
</feature>
<accession>A0A4Q0AHA5</accession>
<keyword evidence="1" id="KW-0812">Transmembrane</keyword>
<keyword evidence="1" id="KW-1133">Transmembrane helix</keyword>
<keyword evidence="1" id="KW-0472">Membrane</keyword>
<dbReference type="AlphaFoldDB" id="A0A4Q0AHA5"/>
<proteinExistence type="predicted"/>
<dbReference type="EMBL" id="SCKX01000001">
    <property type="protein sequence ID" value="RWZ78376.1"/>
    <property type="molecule type" value="Genomic_DNA"/>
</dbReference>
<feature type="transmembrane region" description="Helical" evidence="1">
    <location>
        <begin position="60"/>
        <end position="85"/>
    </location>
</feature>
<reference evidence="3" key="1">
    <citation type="submission" date="2019-01" db="EMBL/GenBank/DDBJ databases">
        <title>Genomic signatures and co-occurrence patterns of the ultra-small Saccharimodia (Patescibacteria phylum) suggest a symbiotic lifestyle.</title>
        <authorList>
            <person name="Lemos L."/>
            <person name="Medeiros J."/>
            <person name="Andreote F."/>
            <person name="Fernandes G."/>
            <person name="Varani A."/>
            <person name="Oliveira G."/>
            <person name="Pylro V."/>
        </authorList>
    </citation>
    <scope>NUCLEOTIDE SEQUENCE [LARGE SCALE GENOMIC DNA]</scope>
    <source>
        <strain evidence="3">AMD02</strain>
    </source>
</reference>